<organism evidence="1 2">
    <name type="scientific">Racocetra persica</name>
    <dbReference type="NCBI Taxonomy" id="160502"/>
    <lineage>
        <taxon>Eukaryota</taxon>
        <taxon>Fungi</taxon>
        <taxon>Fungi incertae sedis</taxon>
        <taxon>Mucoromycota</taxon>
        <taxon>Glomeromycotina</taxon>
        <taxon>Glomeromycetes</taxon>
        <taxon>Diversisporales</taxon>
        <taxon>Gigasporaceae</taxon>
        <taxon>Racocetra</taxon>
    </lineage>
</organism>
<proteinExistence type="predicted"/>
<keyword evidence="2" id="KW-1185">Reference proteome</keyword>
<feature type="non-terminal residue" evidence="1">
    <location>
        <position position="1"/>
    </location>
</feature>
<dbReference type="Proteomes" id="UP000789920">
    <property type="component" value="Unassembled WGS sequence"/>
</dbReference>
<gene>
    <name evidence="1" type="ORF">RPERSI_LOCUS29660</name>
</gene>
<protein>
    <submittedName>
        <fullName evidence="1">4434_t:CDS:1</fullName>
    </submittedName>
</protein>
<dbReference type="EMBL" id="CAJVQC010112641">
    <property type="protein sequence ID" value="CAG8835734.1"/>
    <property type="molecule type" value="Genomic_DNA"/>
</dbReference>
<feature type="non-terminal residue" evidence="1">
    <location>
        <position position="57"/>
    </location>
</feature>
<evidence type="ECO:0000313" key="2">
    <source>
        <dbReference type="Proteomes" id="UP000789920"/>
    </source>
</evidence>
<evidence type="ECO:0000313" key="1">
    <source>
        <dbReference type="EMBL" id="CAG8835734.1"/>
    </source>
</evidence>
<accession>A0ACA9SCS0</accession>
<comment type="caution">
    <text evidence="1">The sequence shown here is derived from an EMBL/GenBank/DDBJ whole genome shotgun (WGS) entry which is preliminary data.</text>
</comment>
<reference evidence="1" key="1">
    <citation type="submission" date="2021-06" db="EMBL/GenBank/DDBJ databases">
        <authorList>
            <person name="Kallberg Y."/>
            <person name="Tangrot J."/>
            <person name="Rosling A."/>
        </authorList>
    </citation>
    <scope>NUCLEOTIDE SEQUENCE</scope>
    <source>
        <strain evidence="1">MA461A</strain>
    </source>
</reference>
<name>A0ACA9SCS0_9GLOM</name>
<sequence>IRRNSTYPLISASPNNPWNEIRAYCNLEKNNYETPVDNSISSIDKISLTSNENETMV</sequence>